<evidence type="ECO:0000256" key="3">
    <source>
        <dbReference type="ARBA" id="ARBA00023180"/>
    </source>
</evidence>
<feature type="chain" id="PRO_5012224083" description="Carboxylesterase type B domain-containing protein" evidence="6">
    <location>
        <begin position="23"/>
        <end position="1113"/>
    </location>
</feature>
<dbReference type="PANTHER" id="PTHR43903">
    <property type="entry name" value="NEUROLIGIN"/>
    <property type="match status" value="1"/>
</dbReference>
<evidence type="ECO:0000256" key="6">
    <source>
        <dbReference type="SAM" id="SignalP"/>
    </source>
</evidence>
<name>A0A2A4JUM4_HELVI</name>
<evidence type="ECO:0000256" key="1">
    <source>
        <dbReference type="ARBA" id="ARBA00005964"/>
    </source>
</evidence>
<evidence type="ECO:0000256" key="5">
    <source>
        <dbReference type="SAM" id="Phobius"/>
    </source>
</evidence>
<dbReference type="SUPFAM" id="SSF53474">
    <property type="entry name" value="alpha/beta-Hydrolases"/>
    <property type="match status" value="2"/>
</dbReference>
<dbReference type="PROSITE" id="PS00941">
    <property type="entry name" value="CARBOXYLESTERASE_B_2"/>
    <property type="match status" value="1"/>
</dbReference>
<keyword evidence="5" id="KW-0472">Membrane</keyword>
<dbReference type="InterPro" id="IPR029058">
    <property type="entry name" value="AB_hydrolase_fold"/>
</dbReference>
<feature type="transmembrane region" description="Helical" evidence="5">
    <location>
        <begin position="944"/>
        <end position="968"/>
    </location>
</feature>
<comment type="similarity">
    <text evidence="1">Belongs to the type-B carboxylesterase/lipase family.</text>
</comment>
<keyword evidence="2 6" id="KW-0732">Signal</keyword>
<dbReference type="Gene3D" id="3.40.50.1820">
    <property type="entry name" value="alpha/beta hydrolase"/>
    <property type="match status" value="2"/>
</dbReference>
<feature type="domain" description="Carboxylesterase type B" evidence="7">
    <location>
        <begin position="37"/>
        <end position="520"/>
    </location>
</feature>
<reference evidence="8" key="1">
    <citation type="submission" date="2017-09" db="EMBL/GenBank/DDBJ databases">
        <title>Contemporary evolution of a Lepidopteran species, Heliothis virescens, in response to modern agricultural practices.</title>
        <authorList>
            <person name="Fritz M.L."/>
            <person name="Deyonke A.M."/>
            <person name="Papanicolaou A."/>
            <person name="Micinski S."/>
            <person name="Westbrook J."/>
            <person name="Gould F."/>
        </authorList>
    </citation>
    <scope>NUCLEOTIDE SEQUENCE [LARGE SCALE GENOMIC DNA]</scope>
    <source>
        <strain evidence="8">HvINT-</strain>
        <tissue evidence="8">Whole body</tissue>
    </source>
</reference>
<dbReference type="FunFam" id="3.40.50.1820:FF:000379">
    <property type="entry name" value="Neuroligin 1"/>
    <property type="match status" value="1"/>
</dbReference>
<dbReference type="STRING" id="7102.A0A2A4JUM4"/>
<keyword evidence="5" id="KW-1133">Transmembrane helix</keyword>
<organism evidence="8">
    <name type="scientific">Heliothis virescens</name>
    <name type="common">Tobacco budworm moth</name>
    <dbReference type="NCBI Taxonomy" id="7102"/>
    <lineage>
        <taxon>Eukaryota</taxon>
        <taxon>Metazoa</taxon>
        <taxon>Ecdysozoa</taxon>
        <taxon>Arthropoda</taxon>
        <taxon>Hexapoda</taxon>
        <taxon>Insecta</taxon>
        <taxon>Pterygota</taxon>
        <taxon>Neoptera</taxon>
        <taxon>Endopterygota</taxon>
        <taxon>Lepidoptera</taxon>
        <taxon>Glossata</taxon>
        <taxon>Ditrysia</taxon>
        <taxon>Noctuoidea</taxon>
        <taxon>Noctuidae</taxon>
        <taxon>Heliothinae</taxon>
        <taxon>Heliothis</taxon>
    </lineage>
</organism>
<dbReference type="EMBL" id="NWSH01000626">
    <property type="protein sequence ID" value="PCG75183.1"/>
    <property type="molecule type" value="Genomic_DNA"/>
</dbReference>
<sequence>MLILMIIHFITLPVLTSRLVRGETAMDEKQPQPLISSRVVRTKYGDLRGFIVTPESRFLEPVEVFRGVPYASPPVGSLRFMPPVSGAQWSGVKIAEDFSPVCPQVLPDIRNETAVLKRISKGRLEYLKRILPFLTNQSEDCLYLNIYAPAQAGVRDAVARYPVLVFVHGESYEWSSGNPYDGTVLASHAGLVVVTINYRLGILGFLNPRSDEFPRSPANYGLMDQIAALHWIKENVAVFGGDPTNVTLMGHGTGAACVHFLLTSLAVPEGLLFHRAVLMSGSGLSPWSLVADPSKYATIVATHANCSPELTPPALLRCLRERPLEALLSAPVQAPDFAYAFGPSVDGVVIDTGDLLVNPENGYEWGGQAVAHAPTGKQAQNAINIINAVLMRKSAVAQLTKYDLMLGVTKAEAYFAFSGDDVQYGIEADRRSKILKSFVRNTYSYHLSEILATIINEYTDWERPVQHPINIRDETLEALSDAQIVAPMVLTADTHSALRRNSYLYVFDYQTKYGDYPQCRCLMPKRGNVDTPVVVRTPAAKTTTSTPPTDNINMQRGSQACFSPTMDSDTMLLEELREFRAEIMVRMDNQAEAINLLLNQFTQTRSDLDNIVKLMRVLEEKVATKQTQDMISEAVNDPPLTFAEVTNPQKNSNNHSKQKIPKTITTKAHKNTKGGATKAAVLPMTETAVVTTSPTSTPCETTDAEEGDTGMGWTTVMKKKNNRPPRNRQGCIHGEELPYVFGAPLVGGLAHFARNYTKAEVALSESVMLYWGNFAKTGNPNEAQESDPIRAGRQERVRMKNIEWTAYEAVHKKYLNIDTKAKLKNHYRAHRLSFWLNLVPDLHRPGGEDVPPSHHQLEHEESALQPTIKTFSPPFKKTTDMVITDTGLATKIPVLGILNITSPLNFNIIGINSPTQSTAGTEVHKTDATTAAPPEDGFAAYSTALSVTIAIGCSLLILNVLIFAGVYYQRDKTRMNGQDGHTNGAHLKKRVENGQMPNNICGDLEGALTYQTSLKNDPATILSHHHHSHHQLPPPEFADLPSNNVASMATLPRAPPPPKLGKSNINTLASGQLQENQPLLSAHQMQMINTSTLTKKNTQLNAKSNVTMEELRV</sequence>
<feature type="signal peptide" evidence="6">
    <location>
        <begin position="1"/>
        <end position="22"/>
    </location>
</feature>
<feature type="compositionally biased region" description="Basic residues" evidence="4">
    <location>
        <begin position="717"/>
        <end position="726"/>
    </location>
</feature>
<gene>
    <name evidence="8" type="ORF">B5V51_12100</name>
</gene>
<evidence type="ECO:0000259" key="7">
    <source>
        <dbReference type="Pfam" id="PF00135"/>
    </source>
</evidence>
<keyword evidence="5" id="KW-0812">Transmembrane</keyword>
<protein>
    <recommendedName>
        <fullName evidence="7">Carboxylesterase type B domain-containing protein</fullName>
    </recommendedName>
</protein>
<dbReference type="Pfam" id="PF00135">
    <property type="entry name" value="COesterase"/>
    <property type="match status" value="2"/>
</dbReference>
<feature type="region of interest" description="Disordered" evidence="4">
    <location>
        <begin position="689"/>
        <end position="729"/>
    </location>
</feature>
<dbReference type="InterPro" id="IPR051093">
    <property type="entry name" value="Neuroligin/BSAL"/>
</dbReference>
<evidence type="ECO:0000313" key="8">
    <source>
        <dbReference type="EMBL" id="PCG75183.1"/>
    </source>
</evidence>
<dbReference type="InterPro" id="IPR002018">
    <property type="entry name" value="CarbesteraseB"/>
</dbReference>
<feature type="compositionally biased region" description="Low complexity" evidence="4">
    <location>
        <begin position="689"/>
        <end position="701"/>
    </location>
</feature>
<keyword evidence="3" id="KW-0325">Glycoprotein</keyword>
<feature type="region of interest" description="Disordered" evidence="4">
    <location>
        <begin position="1022"/>
        <end position="1042"/>
    </location>
</feature>
<evidence type="ECO:0000256" key="4">
    <source>
        <dbReference type="SAM" id="MobiDB-lite"/>
    </source>
</evidence>
<feature type="domain" description="Carboxylesterase type B" evidence="7">
    <location>
        <begin position="613"/>
        <end position="835"/>
    </location>
</feature>
<evidence type="ECO:0000256" key="2">
    <source>
        <dbReference type="ARBA" id="ARBA00022729"/>
    </source>
</evidence>
<comment type="caution">
    <text evidence="8">The sequence shown here is derived from an EMBL/GenBank/DDBJ whole genome shotgun (WGS) entry which is preliminary data.</text>
</comment>
<dbReference type="InterPro" id="IPR019819">
    <property type="entry name" value="Carboxylesterase_B_CS"/>
</dbReference>
<dbReference type="AlphaFoldDB" id="A0A2A4JUM4"/>
<proteinExistence type="inferred from homology"/>
<accession>A0A2A4JUM4</accession>